<organism evidence="1 2">
    <name type="scientific">Piloderma croceum (strain F 1598)</name>
    <dbReference type="NCBI Taxonomy" id="765440"/>
    <lineage>
        <taxon>Eukaryota</taxon>
        <taxon>Fungi</taxon>
        <taxon>Dikarya</taxon>
        <taxon>Basidiomycota</taxon>
        <taxon>Agaricomycotina</taxon>
        <taxon>Agaricomycetes</taxon>
        <taxon>Agaricomycetidae</taxon>
        <taxon>Atheliales</taxon>
        <taxon>Atheliaceae</taxon>
        <taxon>Piloderma</taxon>
    </lineage>
</organism>
<sequence>MFGRWIHVSLSYTILDMHFFPWHVLLARHLYTGIRYTALGGGHENTAYSHQVLVS</sequence>
<accession>A0A0C3GAL3</accession>
<dbReference type="HOGENOM" id="CLU_3033173_0_0_1"/>
<reference evidence="1 2" key="1">
    <citation type="submission" date="2014-04" db="EMBL/GenBank/DDBJ databases">
        <authorList>
            <consortium name="DOE Joint Genome Institute"/>
            <person name="Kuo A."/>
            <person name="Tarkka M."/>
            <person name="Buscot F."/>
            <person name="Kohler A."/>
            <person name="Nagy L.G."/>
            <person name="Floudas D."/>
            <person name="Copeland A."/>
            <person name="Barry K.W."/>
            <person name="Cichocki N."/>
            <person name="Veneault-Fourrey C."/>
            <person name="LaButti K."/>
            <person name="Lindquist E.A."/>
            <person name="Lipzen A."/>
            <person name="Lundell T."/>
            <person name="Morin E."/>
            <person name="Murat C."/>
            <person name="Sun H."/>
            <person name="Tunlid A."/>
            <person name="Henrissat B."/>
            <person name="Grigoriev I.V."/>
            <person name="Hibbett D.S."/>
            <person name="Martin F."/>
            <person name="Nordberg H.P."/>
            <person name="Cantor M.N."/>
            <person name="Hua S.X."/>
        </authorList>
    </citation>
    <scope>NUCLEOTIDE SEQUENCE [LARGE SCALE GENOMIC DNA]</scope>
    <source>
        <strain evidence="1 2">F 1598</strain>
    </source>
</reference>
<gene>
    <name evidence="1" type="ORF">PILCRDRAFT_813761</name>
</gene>
<dbReference type="Proteomes" id="UP000054166">
    <property type="component" value="Unassembled WGS sequence"/>
</dbReference>
<keyword evidence="2" id="KW-1185">Reference proteome</keyword>
<name>A0A0C3GAL3_PILCF</name>
<dbReference type="InParanoid" id="A0A0C3GAL3"/>
<evidence type="ECO:0000313" key="2">
    <source>
        <dbReference type="Proteomes" id="UP000054166"/>
    </source>
</evidence>
<reference evidence="2" key="2">
    <citation type="submission" date="2015-01" db="EMBL/GenBank/DDBJ databases">
        <title>Evolutionary Origins and Diversification of the Mycorrhizal Mutualists.</title>
        <authorList>
            <consortium name="DOE Joint Genome Institute"/>
            <consortium name="Mycorrhizal Genomics Consortium"/>
            <person name="Kohler A."/>
            <person name="Kuo A."/>
            <person name="Nagy L.G."/>
            <person name="Floudas D."/>
            <person name="Copeland A."/>
            <person name="Barry K.W."/>
            <person name="Cichocki N."/>
            <person name="Veneault-Fourrey C."/>
            <person name="LaButti K."/>
            <person name="Lindquist E.A."/>
            <person name="Lipzen A."/>
            <person name="Lundell T."/>
            <person name="Morin E."/>
            <person name="Murat C."/>
            <person name="Riley R."/>
            <person name="Ohm R."/>
            <person name="Sun H."/>
            <person name="Tunlid A."/>
            <person name="Henrissat B."/>
            <person name="Grigoriev I.V."/>
            <person name="Hibbett D.S."/>
            <person name="Martin F."/>
        </authorList>
    </citation>
    <scope>NUCLEOTIDE SEQUENCE [LARGE SCALE GENOMIC DNA]</scope>
    <source>
        <strain evidence="2">F 1598</strain>
    </source>
</reference>
<dbReference type="AlphaFoldDB" id="A0A0C3GAL3"/>
<dbReference type="EMBL" id="KN832976">
    <property type="protein sequence ID" value="KIM88784.1"/>
    <property type="molecule type" value="Genomic_DNA"/>
</dbReference>
<proteinExistence type="predicted"/>
<evidence type="ECO:0000313" key="1">
    <source>
        <dbReference type="EMBL" id="KIM88784.1"/>
    </source>
</evidence>
<protein>
    <submittedName>
        <fullName evidence="1">Uncharacterized protein</fullName>
    </submittedName>
</protein>